<feature type="compositionally biased region" description="Basic and acidic residues" evidence="2">
    <location>
        <begin position="125"/>
        <end position="139"/>
    </location>
</feature>
<dbReference type="AlphaFoldDB" id="A0AA36E4R7"/>
<accession>A0AA36E4R7</accession>
<feature type="coiled-coil region" evidence="1">
    <location>
        <begin position="27"/>
        <end position="89"/>
    </location>
</feature>
<keyword evidence="4" id="KW-1185">Reference proteome</keyword>
<evidence type="ECO:0000256" key="1">
    <source>
        <dbReference type="SAM" id="Coils"/>
    </source>
</evidence>
<proteinExistence type="predicted"/>
<protein>
    <submittedName>
        <fullName evidence="3">Uncharacterized protein</fullName>
    </submittedName>
</protein>
<evidence type="ECO:0000313" key="3">
    <source>
        <dbReference type="EMBL" id="CAI9282208.1"/>
    </source>
</evidence>
<dbReference type="Proteomes" id="UP001177003">
    <property type="component" value="Chromosome 4"/>
</dbReference>
<evidence type="ECO:0000256" key="2">
    <source>
        <dbReference type="SAM" id="MobiDB-lite"/>
    </source>
</evidence>
<evidence type="ECO:0000313" key="4">
    <source>
        <dbReference type="Proteomes" id="UP001177003"/>
    </source>
</evidence>
<organism evidence="3 4">
    <name type="scientific">Lactuca saligna</name>
    <name type="common">Willowleaf lettuce</name>
    <dbReference type="NCBI Taxonomy" id="75948"/>
    <lineage>
        <taxon>Eukaryota</taxon>
        <taxon>Viridiplantae</taxon>
        <taxon>Streptophyta</taxon>
        <taxon>Embryophyta</taxon>
        <taxon>Tracheophyta</taxon>
        <taxon>Spermatophyta</taxon>
        <taxon>Magnoliopsida</taxon>
        <taxon>eudicotyledons</taxon>
        <taxon>Gunneridae</taxon>
        <taxon>Pentapetalae</taxon>
        <taxon>asterids</taxon>
        <taxon>campanulids</taxon>
        <taxon>Asterales</taxon>
        <taxon>Asteraceae</taxon>
        <taxon>Cichorioideae</taxon>
        <taxon>Cichorieae</taxon>
        <taxon>Lactucinae</taxon>
        <taxon>Lactuca</taxon>
    </lineage>
</organism>
<reference evidence="3" key="1">
    <citation type="submission" date="2023-04" db="EMBL/GenBank/DDBJ databases">
        <authorList>
            <person name="Vijverberg K."/>
            <person name="Xiong W."/>
            <person name="Schranz E."/>
        </authorList>
    </citation>
    <scope>NUCLEOTIDE SEQUENCE</scope>
</reference>
<sequence length="139" mass="15659">MLKSHQDTVEMLTSVNAKVLEDSSTAIKDSEKTISETTAKVKKLHEEVTSFMAEFRSSSDKNIEAMNKIEKLQKDLAVKNNIMDQLAEKTPKAKVLTLFDKLQPVFTMLNQIEGISGRNAFQKQGGDKEPQPKKMTEEQ</sequence>
<name>A0AA36E4R7_LACSI</name>
<dbReference type="EMBL" id="OX465080">
    <property type="protein sequence ID" value="CAI9282208.1"/>
    <property type="molecule type" value="Genomic_DNA"/>
</dbReference>
<keyword evidence="1" id="KW-0175">Coiled coil</keyword>
<feature type="region of interest" description="Disordered" evidence="2">
    <location>
        <begin position="117"/>
        <end position="139"/>
    </location>
</feature>
<gene>
    <name evidence="3" type="ORF">LSALG_LOCUS21857</name>
</gene>